<feature type="domain" description="HTH araC/xylS-type" evidence="4">
    <location>
        <begin position="181"/>
        <end position="279"/>
    </location>
</feature>
<reference evidence="5 6" key="1">
    <citation type="submission" date="2018-12" db="EMBL/GenBank/DDBJ databases">
        <authorList>
            <person name="Li F."/>
        </authorList>
    </citation>
    <scope>NUCLEOTIDE SEQUENCE [LARGE SCALE GENOMIC DNA]</scope>
    <source>
        <strain evidence="5 6">11W25H-1</strain>
    </source>
</reference>
<dbReference type="Pfam" id="PF12833">
    <property type="entry name" value="HTH_18"/>
    <property type="match status" value="1"/>
</dbReference>
<dbReference type="Pfam" id="PF20240">
    <property type="entry name" value="DUF6597"/>
    <property type="match status" value="1"/>
</dbReference>
<dbReference type="GO" id="GO:0043565">
    <property type="term" value="F:sequence-specific DNA binding"/>
    <property type="evidence" value="ECO:0007669"/>
    <property type="project" value="InterPro"/>
</dbReference>
<evidence type="ECO:0000256" key="1">
    <source>
        <dbReference type="ARBA" id="ARBA00023015"/>
    </source>
</evidence>
<evidence type="ECO:0000256" key="2">
    <source>
        <dbReference type="ARBA" id="ARBA00023125"/>
    </source>
</evidence>
<sequence>MTTSAGDEARRPIVPDERSGVLFPARLERFAANWIAPNPSVSAVVDQYWHVSWDLDEDERLTQRVIDLPAITLTTEEGNVPAPLVVTGVHARAWRRTILGRGAVFAVRLRPAGLAVLGDLAPSSVADSTVALTPELDASLHELMSSLASAADPAAKAQRADHVIAGIVARRSPTQSGLLANALLDELRTRLHERTGKALADHFHCSERTIQRAFAETLGRGPKWVSRRIRLQELARLLVARPDDDLAFLAAELNYADHSHLTNDFRTVAGISPDAYRREALSLLPG</sequence>
<proteinExistence type="predicted"/>
<dbReference type="PANTHER" id="PTHR46796">
    <property type="entry name" value="HTH-TYPE TRANSCRIPTIONAL ACTIVATOR RHAS-RELATED"/>
    <property type="match status" value="1"/>
</dbReference>
<dbReference type="SMART" id="SM00342">
    <property type="entry name" value="HTH_ARAC"/>
    <property type="match status" value="1"/>
</dbReference>
<dbReference type="InterPro" id="IPR046532">
    <property type="entry name" value="DUF6597"/>
</dbReference>
<keyword evidence="1" id="KW-0805">Transcription regulation</keyword>
<dbReference type="Gene3D" id="1.10.10.60">
    <property type="entry name" value="Homeodomain-like"/>
    <property type="match status" value="1"/>
</dbReference>
<keyword evidence="6" id="KW-1185">Reference proteome</keyword>
<dbReference type="PANTHER" id="PTHR46796:SF15">
    <property type="entry name" value="BLL1074 PROTEIN"/>
    <property type="match status" value="1"/>
</dbReference>
<name>A0A3S5CF90_9MICO</name>
<dbReference type="RefSeq" id="WP_128493317.1">
    <property type="nucleotide sequence ID" value="NZ_RZNB01000001.1"/>
</dbReference>
<dbReference type="SUPFAM" id="SSF46689">
    <property type="entry name" value="Homeodomain-like"/>
    <property type="match status" value="1"/>
</dbReference>
<keyword evidence="2" id="KW-0238">DNA-binding</keyword>
<protein>
    <submittedName>
        <fullName evidence="5">AraC family transcriptional regulator</fullName>
    </submittedName>
</protein>
<dbReference type="InterPro" id="IPR009057">
    <property type="entry name" value="Homeodomain-like_sf"/>
</dbReference>
<dbReference type="Proteomes" id="UP000288547">
    <property type="component" value="Unassembled WGS sequence"/>
</dbReference>
<gene>
    <name evidence="5" type="ORF">ELQ90_00480</name>
</gene>
<dbReference type="EMBL" id="RZNB01000001">
    <property type="protein sequence ID" value="RWZ52474.1"/>
    <property type="molecule type" value="Genomic_DNA"/>
</dbReference>
<comment type="caution">
    <text evidence="5">The sequence shown here is derived from an EMBL/GenBank/DDBJ whole genome shotgun (WGS) entry which is preliminary data.</text>
</comment>
<evidence type="ECO:0000313" key="5">
    <source>
        <dbReference type="EMBL" id="RWZ52474.1"/>
    </source>
</evidence>
<dbReference type="InterPro" id="IPR018062">
    <property type="entry name" value="HTH_AraC-typ_CS"/>
</dbReference>
<accession>A0A3S5CF90</accession>
<evidence type="ECO:0000256" key="3">
    <source>
        <dbReference type="ARBA" id="ARBA00023163"/>
    </source>
</evidence>
<dbReference type="GO" id="GO:0003700">
    <property type="term" value="F:DNA-binding transcription factor activity"/>
    <property type="evidence" value="ECO:0007669"/>
    <property type="project" value="InterPro"/>
</dbReference>
<dbReference type="OrthoDB" id="2559672at2"/>
<evidence type="ECO:0000313" key="6">
    <source>
        <dbReference type="Proteomes" id="UP000288547"/>
    </source>
</evidence>
<dbReference type="InterPro" id="IPR050204">
    <property type="entry name" value="AraC_XylS_family_regulators"/>
</dbReference>
<dbReference type="AlphaFoldDB" id="A0A3S5CF90"/>
<keyword evidence="3" id="KW-0804">Transcription</keyword>
<evidence type="ECO:0000259" key="4">
    <source>
        <dbReference type="PROSITE" id="PS01124"/>
    </source>
</evidence>
<organism evidence="5 6">
    <name type="scientific">Labedella phragmitis</name>
    <dbReference type="NCBI Taxonomy" id="2498849"/>
    <lineage>
        <taxon>Bacteria</taxon>
        <taxon>Bacillati</taxon>
        <taxon>Actinomycetota</taxon>
        <taxon>Actinomycetes</taxon>
        <taxon>Micrococcales</taxon>
        <taxon>Microbacteriaceae</taxon>
        <taxon>Labedella</taxon>
    </lineage>
</organism>
<dbReference type="PROSITE" id="PS01124">
    <property type="entry name" value="HTH_ARAC_FAMILY_2"/>
    <property type="match status" value="1"/>
</dbReference>
<dbReference type="PROSITE" id="PS00041">
    <property type="entry name" value="HTH_ARAC_FAMILY_1"/>
    <property type="match status" value="1"/>
</dbReference>
<dbReference type="InterPro" id="IPR018060">
    <property type="entry name" value="HTH_AraC"/>
</dbReference>